<name>A0A0B7J0G0_9PROT</name>
<dbReference type="InterPro" id="IPR001296">
    <property type="entry name" value="Glyco_trans_1"/>
</dbReference>
<dbReference type="Pfam" id="PF00534">
    <property type="entry name" value="Glycos_transf_1"/>
    <property type="match status" value="1"/>
</dbReference>
<dbReference type="Gene3D" id="3.40.50.2000">
    <property type="entry name" value="Glycogen Phosphorylase B"/>
    <property type="match status" value="2"/>
</dbReference>
<dbReference type="PANTHER" id="PTHR45947">
    <property type="entry name" value="SULFOQUINOVOSYL TRANSFERASE SQD2"/>
    <property type="match status" value="1"/>
</dbReference>
<dbReference type="AlphaFoldDB" id="A0A0B7J0G0"/>
<dbReference type="InterPro" id="IPR050194">
    <property type="entry name" value="Glycosyltransferase_grp1"/>
</dbReference>
<dbReference type="NCBIfam" id="NF007640">
    <property type="entry name" value="PRK10307.1"/>
    <property type="match status" value="1"/>
</dbReference>
<evidence type="ECO:0000313" key="4">
    <source>
        <dbReference type="Proteomes" id="UP000056322"/>
    </source>
</evidence>
<dbReference type="KEGG" id="mbac:BN1209_1202"/>
<dbReference type="OrthoDB" id="9787293at2"/>
<sequence length="402" mass="44412">MKILIYSANFAPEPVGIGKYSGEMAAWLVSQGHQVRVVAAPPYYPAWKLDQAYVWPPYRREQLQGVDVWRTPIWVPKAPGGLVRIVHLLSFAVSSLPVMLWQTQWRPNVVMVVAPALVCAPTTLLVARLTGAKAWLHIQDFEVDVAFQMGLLKNPLLQRMVLAAERGLLRSFDYVSSISGRMLDRLRQKGVKEYQVRFFPNWVDISHIYPLTSPSDYREALGIKPDTKVVLFSGTMGGKQGLMVIPEAARKLAHRQDLMFVVCGDGVIKPQLETASIGLGNIKFLPLQPFEQLGQLLGLADIHLLPQSPEAADLVLPSKLSGMLASGRVIIATCLANTEIANVVAHCGLVVAPEDSDALAKAIEQLLDDNEARLQFGKQARLYAEKNLARDSVLGRLVEQLQ</sequence>
<dbReference type="STRING" id="1581680.BN1209_1202"/>
<feature type="domain" description="Glycosyl transferase family 1" evidence="1">
    <location>
        <begin position="217"/>
        <end position="381"/>
    </location>
</feature>
<dbReference type="EMBL" id="LN794158">
    <property type="protein sequence ID" value="CEN56242.1"/>
    <property type="molecule type" value="Genomic_DNA"/>
</dbReference>
<keyword evidence="3" id="KW-0808">Transferase</keyword>
<accession>A0A0B7J0G0</accession>
<organism evidence="3 4">
    <name type="scientific">Candidatus Methylopumilus turicensis</name>
    <dbReference type="NCBI Taxonomy" id="1581680"/>
    <lineage>
        <taxon>Bacteria</taxon>
        <taxon>Pseudomonadati</taxon>
        <taxon>Pseudomonadota</taxon>
        <taxon>Betaproteobacteria</taxon>
        <taxon>Nitrosomonadales</taxon>
        <taxon>Methylophilaceae</taxon>
        <taxon>Candidatus Methylopumilus</taxon>
    </lineage>
</organism>
<dbReference type="Pfam" id="PF13579">
    <property type="entry name" value="Glyco_trans_4_4"/>
    <property type="match status" value="1"/>
</dbReference>
<evidence type="ECO:0000313" key="3">
    <source>
        <dbReference type="EMBL" id="CEN56242.1"/>
    </source>
</evidence>
<evidence type="ECO:0000259" key="1">
    <source>
        <dbReference type="Pfam" id="PF00534"/>
    </source>
</evidence>
<protein>
    <submittedName>
        <fullName evidence="3">Putative glycosyl transferase</fullName>
    </submittedName>
</protein>
<dbReference type="RefSeq" id="WP_045751381.1">
    <property type="nucleotide sequence ID" value="NZ_LN794158.1"/>
</dbReference>
<dbReference type="HOGENOM" id="CLU_009583_11_5_4"/>
<feature type="domain" description="Glycosyltransferase subfamily 4-like N-terminal" evidence="2">
    <location>
        <begin position="16"/>
        <end position="202"/>
    </location>
</feature>
<dbReference type="CDD" id="cd03794">
    <property type="entry name" value="GT4_WbuB-like"/>
    <property type="match status" value="1"/>
</dbReference>
<reference evidence="4" key="1">
    <citation type="submission" date="2014-12" db="EMBL/GenBank/DDBJ databases">
        <authorList>
            <person name="Salcher M.M."/>
        </authorList>
    </citation>
    <scope>NUCLEOTIDE SEQUENCE [LARGE SCALE GENOMIC DNA]</scope>
    <source>
        <strain evidence="4">MMS-10A-171</strain>
    </source>
</reference>
<proteinExistence type="predicted"/>
<dbReference type="SUPFAM" id="SSF53756">
    <property type="entry name" value="UDP-Glycosyltransferase/glycogen phosphorylase"/>
    <property type="match status" value="1"/>
</dbReference>
<dbReference type="PANTHER" id="PTHR45947:SF3">
    <property type="entry name" value="SULFOQUINOVOSYL TRANSFERASE SQD2"/>
    <property type="match status" value="1"/>
</dbReference>
<gene>
    <name evidence="3" type="primary">wcaI</name>
    <name evidence="3" type="ORF">BN1209_1202</name>
</gene>
<dbReference type="GO" id="GO:0016758">
    <property type="term" value="F:hexosyltransferase activity"/>
    <property type="evidence" value="ECO:0007669"/>
    <property type="project" value="TreeGrafter"/>
</dbReference>
<keyword evidence="4" id="KW-1185">Reference proteome</keyword>
<dbReference type="Proteomes" id="UP000056322">
    <property type="component" value="Chromosome 1"/>
</dbReference>
<dbReference type="InterPro" id="IPR028098">
    <property type="entry name" value="Glyco_trans_4-like_N"/>
</dbReference>
<evidence type="ECO:0000259" key="2">
    <source>
        <dbReference type="Pfam" id="PF13579"/>
    </source>
</evidence>